<dbReference type="EMBL" id="QWFX01000013">
    <property type="protein sequence ID" value="RIJ28039.1"/>
    <property type="molecule type" value="Genomic_DNA"/>
</dbReference>
<dbReference type="InterPro" id="IPR036291">
    <property type="entry name" value="NAD(P)-bd_dom_sf"/>
</dbReference>
<dbReference type="Gene3D" id="3.30.360.10">
    <property type="entry name" value="Dihydrodipicolinate Reductase, domain 2"/>
    <property type="match status" value="1"/>
</dbReference>
<dbReference type="InterPro" id="IPR055170">
    <property type="entry name" value="GFO_IDH_MocA-like_dom"/>
</dbReference>
<protein>
    <submittedName>
        <fullName evidence="3">Gfo/Idh/MocA family oxidoreductase</fullName>
    </submittedName>
</protein>
<dbReference type="InterPro" id="IPR000683">
    <property type="entry name" value="Gfo/Idh/MocA-like_OxRdtase_N"/>
</dbReference>
<sequence length="306" mass="32227">MAYLKVGLVGAGVFGGYHANKIAASAKTRFTGIFDPDQARAEALAEKHGTSTFKSEADLHASCDAVLVACPATYHEAVVEGALQAGLHVLVEKPLALHGAGAKALAALADSNRLVLQVGHQERLVLEAMGFYEIDESPIAIESVREGPPSPEGRAGDVSVIWDLMIHDIDIAVTLAGTDAKAHGEGRRHHTPHIDEAVADLEFPSGASAVIKASRAAPERRRAMTVTYPSGTISVDFLTRKVENSTPYTIRADVSEVLPDSLGAADEAFFAACLGERPTPIPGREAAEAVRLAELIEQTALQTIGA</sequence>
<feature type="domain" description="Gfo/Idh/MocA-like oxidoreductase N-terminal" evidence="1">
    <location>
        <begin position="4"/>
        <end position="120"/>
    </location>
</feature>
<feature type="domain" description="GFO/IDH/MocA-like oxidoreductase" evidence="2">
    <location>
        <begin position="159"/>
        <end position="233"/>
    </location>
</feature>
<name>A0A399REP9_9PROT</name>
<dbReference type="OrthoDB" id="9815825at2"/>
<evidence type="ECO:0000259" key="2">
    <source>
        <dbReference type="Pfam" id="PF22725"/>
    </source>
</evidence>
<dbReference type="InterPro" id="IPR051450">
    <property type="entry name" value="Gfo/Idh/MocA_Oxidoreductases"/>
</dbReference>
<dbReference type="AlphaFoldDB" id="A0A399REP9"/>
<dbReference type="GO" id="GO:0000166">
    <property type="term" value="F:nucleotide binding"/>
    <property type="evidence" value="ECO:0007669"/>
    <property type="project" value="InterPro"/>
</dbReference>
<proteinExistence type="predicted"/>
<keyword evidence="4" id="KW-1185">Reference proteome</keyword>
<dbReference type="Gene3D" id="3.40.50.720">
    <property type="entry name" value="NAD(P)-binding Rossmann-like Domain"/>
    <property type="match status" value="1"/>
</dbReference>
<dbReference type="Pfam" id="PF01408">
    <property type="entry name" value="GFO_IDH_MocA"/>
    <property type="match status" value="1"/>
</dbReference>
<dbReference type="SUPFAM" id="SSF55347">
    <property type="entry name" value="Glyceraldehyde-3-phosphate dehydrogenase-like, C-terminal domain"/>
    <property type="match status" value="1"/>
</dbReference>
<dbReference type="Pfam" id="PF22725">
    <property type="entry name" value="GFO_IDH_MocA_C3"/>
    <property type="match status" value="1"/>
</dbReference>
<dbReference type="SUPFAM" id="SSF51735">
    <property type="entry name" value="NAD(P)-binding Rossmann-fold domains"/>
    <property type="match status" value="1"/>
</dbReference>
<dbReference type="PANTHER" id="PTHR43377">
    <property type="entry name" value="BILIVERDIN REDUCTASE A"/>
    <property type="match status" value="1"/>
</dbReference>
<evidence type="ECO:0000313" key="3">
    <source>
        <dbReference type="EMBL" id="RIJ28039.1"/>
    </source>
</evidence>
<evidence type="ECO:0000259" key="1">
    <source>
        <dbReference type="Pfam" id="PF01408"/>
    </source>
</evidence>
<reference evidence="3 4" key="1">
    <citation type="submission" date="2018-08" db="EMBL/GenBank/DDBJ databases">
        <title>Henriciella mobilis sp. nov., isolated from seawater.</title>
        <authorList>
            <person name="Cheng H."/>
            <person name="Wu Y.-H."/>
            <person name="Xu X.-W."/>
            <person name="Guo L.-L."/>
        </authorList>
    </citation>
    <scope>NUCLEOTIDE SEQUENCE [LARGE SCALE GENOMIC DNA]</scope>
    <source>
        <strain evidence="3 4">JN25</strain>
    </source>
</reference>
<evidence type="ECO:0000313" key="4">
    <source>
        <dbReference type="Proteomes" id="UP000266385"/>
    </source>
</evidence>
<organism evidence="3 4">
    <name type="scientific">Henriciella mobilis</name>
    <dbReference type="NCBI Taxonomy" id="2305467"/>
    <lineage>
        <taxon>Bacteria</taxon>
        <taxon>Pseudomonadati</taxon>
        <taxon>Pseudomonadota</taxon>
        <taxon>Alphaproteobacteria</taxon>
        <taxon>Hyphomonadales</taxon>
        <taxon>Hyphomonadaceae</taxon>
        <taxon>Henriciella</taxon>
    </lineage>
</organism>
<dbReference type="RefSeq" id="WP_119376574.1">
    <property type="nucleotide sequence ID" value="NZ_QWFX01000013.1"/>
</dbReference>
<dbReference type="PANTHER" id="PTHR43377:SF1">
    <property type="entry name" value="BILIVERDIN REDUCTASE A"/>
    <property type="match status" value="1"/>
</dbReference>
<dbReference type="Proteomes" id="UP000266385">
    <property type="component" value="Unassembled WGS sequence"/>
</dbReference>
<comment type="caution">
    <text evidence="3">The sequence shown here is derived from an EMBL/GenBank/DDBJ whole genome shotgun (WGS) entry which is preliminary data.</text>
</comment>
<gene>
    <name evidence="3" type="ORF">D1223_11510</name>
</gene>
<accession>A0A399REP9</accession>